<evidence type="ECO:0000256" key="1">
    <source>
        <dbReference type="ARBA" id="ARBA00022729"/>
    </source>
</evidence>
<dbReference type="InterPro" id="IPR013517">
    <property type="entry name" value="FG-GAP"/>
</dbReference>
<sequence>MNAFASQSRIFGTIALGLLTCGTNSLSAENWRKHTIVENAPGRINSAVAADFDGDGHMDVMSVFGHQAVAFKGPDFTPHVVFKLRSGLSRNHPRAACIHSCVMDADGDGDMDFIGSNLTVFWLETPDDPFSGEEWVYRTVDDEILGTHCLITGDVNQDGKIDLIANSFRGDAATSFPNSITWLETPENPHTAKNWIRHVFADRDAPGGNHYMGLGDVNGDGRPDISCGAKGGKGFPGGEWFAWWEHPEDPNTVWKKHLLSDKQPGASNIIPADLNNDGTTDFLASRGHGKGILWFKGPKFNEIEIDPQFEGPHSLVAQDLDGDGHIDAASCGRAEDGKLAWYRNDGHGNFSKETIDENQSSYDLRAIDMDGDGDSDLLNAGHESKNIVWYENLMK</sequence>
<comment type="caution">
    <text evidence="2">The sequence shown here is derived from an EMBL/GenBank/DDBJ whole genome shotgun (WGS) entry which is preliminary data.</text>
</comment>
<keyword evidence="3" id="KW-1185">Reference proteome</keyword>
<dbReference type="InterPro" id="IPR028994">
    <property type="entry name" value="Integrin_alpha_N"/>
</dbReference>
<dbReference type="SUPFAM" id="SSF69318">
    <property type="entry name" value="Integrin alpha N-terminal domain"/>
    <property type="match status" value="1"/>
</dbReference>
<reference evidence="2" key="1">
    <citation type="submission" date="2021-01" db="EMBL/GenBank/DDBJ databases">
        <title>Modified the classification status of verrucomicrobia.</title>
        <authorList>
            <person name="Feng X."/>
        </authorList>
    </citation>
    <scope>NUCLEOTIDE SEQUENCE</scope>
    <source>
        <strain evidence="2">KCTC 13126</strain>
    </source>
</reference>
<name>A0A934VPL1_9BACT</name>
<dbReference type="RefSeq" id="WP_200354147.1">
    <property type="nucleotide sequence ID" value="NZ_JAENIL010000005.1"/>
</dbReference>
<dbReference type="Proteomes" id="UP000617628">
    <property type="component" value="Unassembled WGS sequence"/>
</dbReference>
<dbReference type="Gene3D" id="2.130.10.130">
    <property type="entry name" value="Integrin alpha, N-terminal"/>
    <property type="match status" value="1"/>
</dbReference>
<accession>A0A934VPL1</accession>
<keyword evidence="1" id="KW-0732">Signal</keyword>
<dbReference type="AlphaFoldDB" id="A0A934VPL1"/>
<organism evidence="2 3">
    <name type="scientific">Pelagicoccus mobilis</name>
    <dbReference type="NCBI Taxonomy" id="415221"/>
    <lineage>
        <taxon>Bacteria</taxon>
        <taxon>Pseudomonadati</taxon>
        <taxon>Verrucomicrobiota</taxon>
        <taxon>Opitutia</taxon>
        <taxon>Puniceicoccales</taxon>
        <taxon>Pelagicoccaceae</taxon>
        <taxon>Pelagicoccus</taxon>
    </lineage>
</organism>
<evidence type="ECO:0000313" key="2">
    <source>
        <dbReference type="EMBL" id="MBK1875930.1"/>
    </source>
</evidence>
<gene>
    <name evidence="2" type="ORF">JIN87_03560</name>
</gene>
<dbReference type="PANTHER" id="PTHR44103:SF1">
    <property type="entry name" value="PROPROTEIN CONVERTASE P"/>
    <property type="match status" value="1"/>
</dbReference>
<dbReference type="EMBL" id="JAENIL010000005">
    <property type="protein sequence ID" value="MBK1875930.1"/>
    <property type="molecule type" value="Genomic_DNA"/>
</dbReference>
<dbReference type="PANTHER" id="PTHR44103">
    <property type="entry name" value="PROPROTEIN CONVERTASE P"/>
    <property type="match status" value="1"/>
</dbReference>
<dbReference type="Pfam" id="PF13517">
    <property type="entry name" value="FG-GAP_3"/>
    <property type="match status" value="2"/>
</dbReference>
<protein>
    <submittedName>
        <fullName evidence="2">VCBS repeat-containing protein</fullName>
    </submittedName>
</protein>
<proteinExistence type="predicted"/>
<evidence type="ECO:0000313" key="3">
    <source>
        <dbReference type="Proteomes" id="UP000617628"/>
    </source>
</evidence>